<dbReference type="PANTHER" id="PTHR34477:SF1">
    <property type="entry name" value="UPF0213 PROTEIN YHBQ"/>
    <property type="match status" value="1"/>
</dbReference>
<dbReference type="InterPro" id="IPR000305">
    <property type="entry name" value="GIY-YIG_endonuc"/>
</dbReference>
<dbReference type="SUPFAM" id="SSF82771">
    <property type="entry name" value="GIY-YIG endonuclease"/>
    <property type="match status" value="1"/>
</dbReference>
<dbReference type="InterPro" id="IPR035901">
    <property type="entry name" value="GIY-YIG_endonuc_sf"/>
</dbReference>
<name>A0A2H0ULU0_9BACT</name>
<comment type="similarity">
    <text evidence="1">Belongs to the UPF0213 family.</text>
</comment>
<protein>
    <recommendedName>
        <fullName evidence="2">GIY-YIG domain-containing protein</fullName>
    </recommendedName>
</protein>
<dbReference type="PANTHER" id="PTHR34477">
    <property type="entry name" value="UPF0213 PROTEIN YHBQ"/>
    <property type="match status" value="1"/>
</dbReference>
<gene>
    <name evidence="3" type="ORF">COU11_00665</name>
</gene>
<evidence type="ECO:0000313" key="4">
    <source>
        <dbReference type="Proteomes" id="UP000229526"/>
    </source>
</evidence>
<evidence type="ECO:0000259" key="2">
    <source>
        <dbReference type="PROSITE" id="PS50164"/>
    </source>
</evidence>
<dbReference type="PROSITE" id="PS50164">
    <property type="entry name" value="GIY_YIG"/>
    <property type="match status" value="1"/>
</dbReference>
<accession>A0A2H0ULU0</accession>
<organism evidence="3 4">
    <name type="scientific">Candidatus Harrisonbacteria bacterium CG10_big_fil_rev_8_21_14_0_10_49_15</name>
    <dbReference type="NCBI Taxonomy" id="1974587"/>
    <lineage>
        <taxon>Bacteria</taxon>
        <taxon>Candidatus Harrisoniibacteriota</taxon>
    </lineage>
</organism>
<feature type="domain" description="GIY-YIG" evidence="2">
    <location>
        <begin position="1"/>
        <end position="74"/>
    </location>
</feature>
<dbReference type="Gene3D" id="3.40.1440.10">
    <property type="entry name" value="GIY-YIG endonuclease"/>
    <property type="match status" value="1"/>
</dbReference>
<dbReference type="InterPro" id="IPR050190">
    <property type="entry name" value="UPF0213_domain"/>
</dbReference>
<sequence>MITVYVLVNKYQKIYIGQTNDVVRRLNEHNRNHTISTSGKGLWKIAHSEEYEDRSTAMRREKALKSSRGRAWIRSIILKGSASVG</sequence>
<proteinExistence type="inferred from homology"/>
<dbReference type="Proteomes" id="UP000229526">
    <property type="component" value="Unassembled WGS sequence"/>
</dbReference>
<dbReference type="Pfam" id="PF01541">
    <property type="entry name" value="GIY-YIG"/>
    <property type="match status" value="1"/>
</dbReference>
<dbReference type="EMBL" id="PFBD01000005">
    <property type="protein sequence ID" value="PIR87382.1"/>
    <property type="molecule type" value="Genomic_DNA"/>
</dbReference>
<comment type="caution">
    <text evidence="3">The sequence shown here is derived from an EMBL/GenBank/DDBJ whole genome shotgun (WGS) entry which is preliminary data.</text>
</comment>
<dbReference type="CDD" id="cd10449">
    <property type="entry name" value="GIY-YIG_SLX1_like"/>
    <property type="match status" value="1"/>
</dbReference>
<evidence type="ECO:0000313" key="3">
    <source>
        <dbReference type="EMBL" id="PIR87382.1"/>
    </source>
</evidence>
<reference evidence="4" key="1">
    <citation type="submission" date="2017-09" db="EMBL/GenBank/DDBJ databases">
        <title>Depth-based differentiation of microbial function through sediment-hosted aquifers and enrichment of novel symbionts in the deep terrestrial subsurface.</title>
        <authorList>
            <person name="Probst A.J."/>
            <person name="Ladd B."/>
            <person name="Jarett J.K."/>
            <person name="Geller-Mcgrath D.E."/>
            <person name="Sieber C.M.K."/>
            <person name="Emerson J.B."/>
            <person name="Anantharaman K."/>
            <person name="Thomas B.C."/>
            <person name="Malmstrom R."/>
            <person name="Stieglmeier M."/>
            <person name="Klingl A."/>
            <person name="Woyke T."/>
            <person name="Ryan C.M."/>
            <person name="Banfield J.F."/>
        </authorList>
    </citation>
    <scope>NUCLEOTIDE SEQUENCE [LARGE SCALE GENOMIC DNA]</scope>
</reference>
<evidence type="ECO:0000256" key="1">
    <source>
        <dbReference type="ARBA" id="ARBA00007435"/>
    </source>
</evidence>
<dbReference type="AlphaFoldDB" id="A0A2H0ULU0"/>